<dbReference type="Proteomes" id="UP000281553">
    <property type="component" value="Unassembled WGS sequence"/>
</dbReference>
<keyword evidence="4" id="KW-1185">Reference proteome</keyword>
<evidence type="ECO:0000259" key="2">
    <source>
        <dbReference type="PROSITE" id="PS50853"/>
    </source>
</evidence>
<dbReference type="InterPro" id="IPR013783">
    <property type="entry name" value="Ig-like_fold"/>
</dbReference>
<protein>
    <recommendedName>
        <fullName evidence="2">Fibronectin type-III domain-containing protein</fullName>
    </recommendedName>
</protein>
<feature type="domain" description="Fibronectin type-III" evidence="2">
    <location>
        <begin position="8"/>
        <end position="116"/>
    </location>
</feature>
<dbReference type="PROSITE" id="PS50853">
    <property type="entry name" value="FN3"/>
    <property type="match status" value="1"/>
</dbReference>
<dbReference type="CDD" id="cd00063">
    <property type="entry name" value="FN3"/>
    <property type="match status" value="1"/>
</dbReference>
<dbReference type="Pfam" id="PF00041">
    <property type="entry name" value="fn3"/>
    <property type="match status" value="1"/>
</dbReference>
<dbReference type="InterPro" id="IPR036116">
    <property type="entry name" value="FN3_sf"/>
</dbReference>
<dbReference type="OrthoDB" id="10428160at2759"/>
<evidence type="ECO:0000313" key="3">
    <source>
        <dbReference type="EMBL" id="VDN16689.1"/>
    </source>
</evidence>
<evidence type="ECO:0000256" key="1">
    <source>
        <dbReference type="SAM" id="MobiDB-lite"/>
    </source>
</evidence>
<dbReference type="AlphaFoldDB" id="A0A3P7P8Q8"/>
<accession>A0A3P7P8Q8</accession>
<dbReference type="EMBL" id="UYRU01066727">
    <property type="protein sequence ID" value="VDN16689.1"/>
    <property type="molecule type" value="Genomic_DNA"/>
</dbReference>
<evidence type="ECO:0000313" key="4">
    <source>
        <dbReference type="Proteomes" id="UP000281553"/>
    </source>
</evidence>
<feature type="region of interest" description="Disordered" evidence="1">
    <location>
        <begin position="105"/>
        <end position="129"/>
    </location>
</feature>
<dbReference type="SUPFAM" id="SSF49265">
    <property type="entry name" value="Fibronectin type III"/>
    <property type="match status" value="1"/>
</dbReference>
<feature type="compositionally biased region" description="Low complexity" evidence="1">
    <location>
        <begin position="105"/>
        <end position="114"/>
    </location>
</feature>
<organism evidence="3 4">
    <name type="scientific">Dibothriocephalus latus</name>
    <name type="common">Fish tapeworm</name>
    <name type="synonym">Diphyllobothrium latum</name>
    <dbReference type="NCBI Taxonomy" id="60516"/>
    <lineage>
        <taxon>Eukaryota</taxon>
        <taxon>Metazoa</taxon>
        <taxon>Spiralia</taxon>
        <taxon>Lophotrochozoa</taxon>
        <taxon>Platyhelminthes</taxon>
        <taxon>Cestoda</taxon>
        <taxon>Eucestoda</taxon>
        <taxon>Diphyllobothriidea</taxon>
        <taxon>Diphyllobothriidae</taxon>
        <taxon>Dibothriocephalus</taxon>
    </lineage>
</organism>
<sequence>MPFAELQPPRNLQIDPSEFGALKISWHPPDSQILLEAYEIILKNLTSSEEIQARKCRHLQSVVGNGSLQMKVLGTDTSAYFGNLIPDTFYRVDVFALSEDERSAPASLSSSPLVPGMPPTLPPDKVSWS</sequence>
<dbReference type="InterPro" id="IPR003961">
    <property type="entry name" value="FN3_dom"/>
</dbReference>
<dbReference type="Gene3D" id="2.60.40.10">
    <property type="entry name" value="Immunoglobulins"/>
    <property type="match status" value="1"/>
</dbReference>
<reference evidence="3 4" key="1">
    <citation type="submission" date="2018-11" db="EMBL/GenBank/DDBJ databases">
        <authorList>
            <consortium name="Pathogen Informatics"/>
        </authorList>
    </citation>
    <scope>NUCLEOTIDE SEQUENCE [LARGE SCALE GENOMIC DNA]</scope>
</reference>
<gene>
    <name evidence="3" type="ORF">DILT_LOCUS12520</name>
</gene>
<name>A0A3P7P8Q8_DIBLA</name>
<proteinExistence type="predicted"/>